<reference evidence="1" key="1">
    <citation type="submission" date="2018-05" db="EMBL/GenBank/DDBJ databases">
        <authorList>
            <person name="Lanie J.A."/>
            <person name="Ng W.-L."/>
            <person name="Kazmierczak K.M."/>
            <person name="Andrzejewski T.M."/>
            <person name="Davidsen T.M."/>
            <person name="Wayne K.J."/>
            <person name="Tettelin H."/>
            <person name="Glass J.I."/>
            <person name="Rusch D."/>
            <person name="Podicherti R."/>
            <person name="Tsui H.-C.T."/>
            <person name="Winkler M.E."/>
        </authorList>
    </citation>
    <scope>NUCLEOTIDE SEQUENCE</scope>
</reference>
<feature type="non-terminal residue" evidence="1">
    <location>
        <position position="296"/>
    </location>
</feature>
<name>A0A382LKM0_9ZZZZ</name>
<organism evidence="1">
    <name type="scientific">marine metagenome</name>
    <dbReference type="NCBI Taxonomy" id="408172"/>
    <lineage>
        <taxon>unclassified sequences</taxon>
        <taxon>metagenomes</taxon>
        <taxon>ecological metagenomes</taxon>
    </lineage>
</organism>
<evidence type="ECO:0000313" key="1">
    <source>
        <dbReference type="EMBL" id="SVC37136.1"/>
    </source>
</evidence>
<protein>
    <submittedName>
        <fullName evidence="1">Uncharacterized protein</fullName>
    </submittedName>
</protein>
<dbReference type="EMBL" id="UINC01087617">
    <property type="protein sequence ID" value="SVC37136.1"/>
    <property type="molecule type" value="Genomic_DNA"/>
</dbReference>
<accession>A0A382LKM0</accession>
<gene>
    <name evidence="1" type="ORF">METZ01_LOCUS289990</name>
</gene>
<sequence length="296" mass="34142">MSQFACLQKTFLKALLSVFLCSLLGFRVFADYSARDIRQFEAEFRRTDQEFVRLLKDAINHRLYLMGEQNTSPFSHSTYDLDSLDEDPDTRANLFPNRLEKADNQFLDIFYAPKHTDRKALVFDESRSVLNEYRHLADMDTPLEVADVHEYVRVLPKPSSVKKIYRAIIDRFQELISIRDLRAYLSIVQSVEDTVSDLGDLNALSRVRQDFHASEYGPMESPGELFGFKRVFMSSDLAALELTRSSFLLALDNNNNSEYMPHARYRIGDILLEQAKVLLYDLKDQEAAGKKLAEAI</sequence>
<dbReference type="AlphaFoldDB" id="A0A382LKM0"/>
<proteinExistence type="predicted"/>